<keyword evidence="3" id="KW-1185">Reference proteome</keyword>
<dbReference type="Proteomes" id="UP000829196">
    <property type="component" value="Unassembled WGS sequence"/>
</dbReference>
<proteinExistence type="predicted"/>
<name>A0A8T3C4W5_DENNO</name>
<keyword evidence="1" id="KW-1133">Transmembrane helix</keyword>
<accession>A0A8T3C4W5</accession>
<dbReference type="EMBL" id="JAGYWB010000004">
    <property type="protein sequence ID" value="KAI0524727.1"/>
    <property type="molecule type" value="Genomic_DNA"/>
</dbReference>
<evidence type="ECO:0000256" key="1">
    <source>
        <dbReference type="SAM" id="Phobius"/>
    </source>
</evidence>
<evidence type="ECO:0000313" key="3">
    <source>
        <dbReference type="Proteomes" id="UP000829196"/>
    </source>
</evidence>
<reference evidence="2" key="1">
    <citation type="journal article" date="2022" name="Front. Genet.">
        <title>Chromosome-Scale Assembly of the Dendrobium nobile Genome Provides Insights Into the Molecular Mechanism of the Biosynthesis of the Medicinal Active Ingredient of Dendrobium.</title>
        <authorList>
            <person name="Xu Q."/>
            <person name="Niu S.-C."/>
            <person name="Li K.-L."/>
            <person name="Zheng P.-J."/>
            <person name="Zhang X.-J."/>
            <person name="Jia Y."/>
            <person name="Liu Y."/>
            <person name="Niu Y.-X."/>
            <person name="Yu L.-H."/>
            <person name="Chen D.-F."/>
            <person name="Zhang G.-Q."/>
        </authorList>
    </citation>
    <scope>NUCLEOTIDE SEQUENCE</scope>
    <source>
        <tissue evidence="2">Leaf</tissue>
    </source>
</reference>
<sequence>MCISELLLAVSYRRSIRLSSCFGCLCMFVCFLFFLKMHEFFARSSNMLSSYEYQLFYNIYEKEIIVFL</sequence>
<keyword evidence="1" id="KW-0472">Membrane</keyword>
<feature type="transmembrane region" description="Helical" evidence="1">
    <location>
        <begin position="16"/>
        <end position="35"/>
    </location>
</feature>
<protein>
    <submittedName>
        <fullName evidence="2">Uncharacterized protein</fullName>
    </submittedName>
</protein>
<organism evidence="2 3">
    <name type="scientific">Dendrobium nobile</name>
    <name type="common">Orchid</name>
    <dbReference type="NCBI Taxonomy" id="94219"/>
    <lineage>
        <taxon>Eukaryota</taxon>
        <taxon>Viridiplantae</taxon>
        <taxon>Streptophyta</taxon>
        <taxon>Embryophyta</taxon>
        <taxon>Tracheophyta</taxon>
        <taxon>Spermatophyta</taxon>
        <taxon>Magnoliopsida</taxon>
        <taxon>Liliopsida</taxon>
        <taxon>Asparagales</taxon>
        <taxon>Orchidaceae</taxon>
        <taxon>Epidendroideae</taxon>
        <taxon>Malaxideae</taxon>
        <taxon>Dendrobiinae</taxon>
        <taxon>Dendrobium</taxon>
    </lineage>
</organism>
<gene>
    <name evidence="2" type="ORF">KFK09_004110</name>
</gene>
<dbReference type="AlphaFoldDB" id="A0A8T3C4W5"/>
<comment type="caution">
    <text evidence="2">The sequence shown here is derived from an EMBL/GenBank/DDBJ whole genome shotgun (WGS) entry which is preliminary data.</text>
</comment>
<evidence type="ECO:0000313" key="2">
    <source>
        <dbReference type="EMBL" id="KAI0524727.1"/>
    </source>
</evidence>
<keyword evidence="1" id="KW-0812">Transmembrane</keyword>